<dbReference type="CDD" id="cd05804">
    <property type="entry name" value="StaR_like"/>
    <property type="match status" value="1"/>
</dbReference>
<dbReference type="PANTHER" id="PTHR16263">
    <property type="entry name" value="TETRATRICOPEPTIDE REPEAT PROTEIN 38"/>
    <property type="match status" value="1"/>
</dbReference>
<dbReference type="EMBL" id="CP092881">
    <property type="protein sequence ID" value="UYV81046.1"/>
    <property type="molecule type" value="Genomic_DNA"/>
</dbReference>
<evidence type="ECO:0000313" key="6">
    <source>
        <dbReference type="Proteomes" id="UP001235939"/>
    </source>
</evidence>
<organism evidence="5 6">
    <name type="scientific">Cordylochernes scorpioides</name>
    <dbReference type="NCBI Taxonomy" id="51811"/>
    <lineage>
        <taxon>Eukaryota</taxon>
        <taxon>Metazoa</taxon>
        <taxon>Ecdysozoa</taxon>
        <taxon>Arthropoda</taxon>
        <taxon>Chelicerata</taxon>
        <taxon>Arachnida</taxon>
        <taxon>Pseudoscorpiones</taxon>
        <taxon>Cheliferoidea</taxon>
        <taxon>Chernetidae</taxon>
        <taxon>Cordylochernes</taxon>
    </lineage>
</organism>
<sequence>MEYKRCSSYIPGLGALTGYYQPGQLNPATPNMEYRHCSSCFPGLEALTGYYQLGQLSPGFFSELVTAPLPPFSSGLGTGKGGVREFVLTEWEEAGLPMTTTSNEACKLYDAALSQYVGWYELEELAGLETTVEAMINTEPTFVMGHVVNVGLDLLSTGKSLLANPQLSDNLSLLNSLCKQQKITSREHMHVQALRHFADGHFLRAAELWETILIDHPSDMLAIKFAHDTYFYTGEQMQVRDSIARVLPYWNPTMPHYGYLHGMHAFGLVETNLFRQAELAAKKGLQFNAYDGWSTHALAHVYEMEGRTDEGILFLLNTEKKWERCGLLACHNYWHWAIYHMEDGNYKTAMELYEDRIQQYLKDKSILNIVDCASLLFRLKIADWPVRSELWRDVYNVVEPHLEDHITTFNDIHFLMTCLGADEMASAANLQETYINME</sequence>
<comment type="similarity">
    <text evidence="1">Belongs to the TTC38 family.</text>
</comment>
<gene>
    <name evidence="5" type="ORF">LAZ67_19002614</name>
</gene>
<evidence type="ECO:0000256" key="3">
    <source>
        <dbReference type="ARBA" id="ARBA00022737"/>
    </source>
</evidence>
<dbReference type="Proteomes" id="UP001235939">
    <property type="component" value="Chromosome 19"/>
</dbReference>
<evidence type="ECO:0000313" key="5">
    <source>
        <dbReference type="EMBL" id="UYV81046.1"/>
    </source>
</evidence>
<reference evidence="5 6" key="1">
    <citation type="submission" date="2022-01" db="EMBL/GenBank/DDBJ databases">
        <title>A chromosomal length assembly of Cordylochernes scorpioides.</title>
        <authorList>
            <person name="Zeh D."/>
            <person name="Zeh J."/>
        </authorList>
    </citation>
    <scope>NUCLEOTIDE SEQUENCE [LARGE SCALE GENOMIC DNA]</scope>
    <source>
        <strain evidence="5">IN4F17</strain>
        <tissue evidence="5">Whole Body</tissue>
    </source>
</reference>
<dbReference type="Gene3D" id="1.25.40.10">
    <property type="entry name" value="Tetratricopeptide repeat domain"/>
    <property type="match status" value="1"/>
</dbReference>
<keyword evidence="6" id="KW-1185">Reference proteome</keyword>
<proteinExistence type="inferred from homology"/>
<dbReference type="InterPro" id="IPR011990">
    <property type="entry name" value="TPR-like_helical_dom_sf"/>
</dbReference>
<keyword evidence="3" id="KW-0677">Repeat</keyword>
<evidence type="ECO:0000256" key="1">
    <source>
        <dbReference type="ARBA" id="ARBA00005857"/>
    </source>
</evidence>
<dbReference type="InterPro" id="IPR033891">
    <property type="entry name" value="TTC38"/>
</dbReference>
<dbReference type="PANTHER" id="PTHR16263:SF4">
    <property type="entry name" value="TETRATRICOPEPTIDE REPEAT PROTEIN 38"/>
    <property type="match status" value="1"/>
</dbReference>
<evidence type="ECO:0000256" key="2">
    <source>
        <dbReference type="ARBA" id="ARBA00019992"/>
    </source>
</evidence>
<accession>A0ABY6LL84</accession>
<keyword evidence="4" id="KW-0802">TPR repeat</keyword>
<name>A0ABY6LL84_9ARAC</name>
<dbReference type="SUPFAM" id="SSF48452">
    <property type="entry name" value="TPR-like"/>
    <property type="match status" value="1"/>
</dbReference>
<evidence type="ECO:0000256" key="4">
    <source>
        <dbReference type="ARBA" id="ARBA00022803"/>
    </source>
</evidence>
<protein>
    <recommendedName>
        <fullName evidence="2">Tetratricopeptide repeat protein 38</fullName>
    </recommendedName>
</protein>